<reference evidence="3 4" key="1">
    <citation type="submission" date="2019-06" db="EMBL/GenBank/DDBJ databases">
        <authorList>
            <person name="Lee I."/>
            <person name="Jang G.I."/>
            <person name="Hwang C.Y."/>
        </authorList>
    </citation>
    <scope>NUCLEOTIDE SEQUENCE [LARGE SCALE GENOMIC DNA]</scope>
    <source>
        <strain evidence="3 4">PAMC 28131</strain>
    </source>
</reference>
<evidence type="ECO:0000259" key="2">
    <source>
        <dbReference type="Pfam" id="PF00557"/>
    </source>
</evidence>
<organism evidence="3 4">
    <name type="scientific">Sandaracinobacter neustonicus</name>
    <dbReference type="NCBI Taxonomy" id="1715348"/>
    <lineage>
        <taxon>Bacteria</taxon>
        <taxon>Pseudomonadati</taxon>
        <taxon>Pseudomonadota</taxon>
        <taxon>Alphaproteobacteria</taxon>
        <taxon>Sphingomonadales</taxon>
        <taxon>Sphingosinicellaceae</taxon>
        <taxon>Sandaracinobacter</taxon>
    </lineage>
</organism>
<keyword evidence="3" id="KW-0645">Protease</keyword>
<evidence type="ECO:0000313" key="4">
    <source>
        <dbReference type="Proteomes" id="UP000319897"/>
    </source>
</evidence>
<dbReference type="Gene3D" id="3.90.230.10">
    <property type="entry name" value="Creatinase/methionine aminopeptidase superfamily"/>
    <property type="match status" value="1"/>
</dbReference>
<keyword evidence="1" id="KW-0732">Signal</keyword>
<dbReference type="AlphaFoldDB" id="A0A501XMS7"/>
<feature type="domain" description="Peptidase M24" evidence="2">
    <location>
        <begin position="215"/>
        <end position="413"/>
    </location>
</feature>
<dbReference type="SUPFAM" id="SSF55920">
    <property type="entry name" value="Creatinase/aminopeptidase"/>
    <property type="match status" value="1"/>
</dbReference>
<gene>
    <name evidence="3" type="ORF">FJQ54_08345</name>
</gene>
<comment type="caution">
    <text evidence="3">The sequence shown here is derived from an EMBL/GenBank/DDBJ whole genome shotgun (WGS) entry which is preliminary data.</text>
</comment>
<keyword evidence="4" id="KW-1185">Reference proteome</keyword>
<dbReference type="GO" id="GO:0004177">
    <property type="term" value="F:aminopeptidase activity"/>
    <property type="evidence" value="ECO:0007669"/>
    <property type="project" value="UniProtKB-KW"/>
</dbReference>
<accession>A0A501XMS7</accession>
<dbReference type="InterPro" id="IPR036005">
    <property type="entry name" value="Creatinase/aminopeptidase-like"/>
</dbReference>
<evidence type="ECO:0000313" key="3">
    <source>
        <dbReference type="EMBL" id="TPE61584.1"/>
    </source>
</evidence>
<proteinExistence type="predicted"/>
<dbReference type="InterPro" id="IPR000994">
    <property type="entry name" value="Pept_M24"/>
</dbReference>
<sequence length="448" mass="49481">MRKTLLLTALLSTPLAAQPAAWPLSQTEQASPAVPSVLRLRERATIEDKWLAERLDTLALPLMREAGVDMWVLVAREYVDDPVLKTMLDGENFTARRRTILVLTDRGEGQPLERLTVSRYGLGGLFDPSWKPEEQPDQWARLAEIIAERNPKRIAINISPETAFADGLTAGQFQELRAALPPAQAAKLTQAGDLAVNWLATRTPSEMALYPMIVRTAHAIMAEGLSNKAITPGKTSVADLEWWLRERIAELKLETWFHPGVAIFRQGEAKELTGDSIFQPGDLVWLDFGISYLGLNTDTQHLAYILKPGETDAPAGLKAGLAAANKVQDAVTSSFRTGLSGNEILLQARRKALAQGLEPTIYSHPIGTHGHGAGAAIGFWDDQAPSPRGNHKLRPNTAWSIELSNLHAVPEWNGQKVRFQTEEDAFFDGQTVRYMDGRQTELKLIRPK</sequence>
<name>A0A501XMS7_9SPHN</name>
<feature type="signal peptide" evidence="1">
    <location>
        <begin position="1"/>
        <end position="17"/>
    </location>
</feature>
<dbReference type="OrthoDB" id="9765815at2"/>
<evidence type="ECO:0000256" key="1">
    <source>
        <dbReference type="SAM" id="SignalP"/>
    </source>
</evidence>
<feature type="chain" id="PRO_5021298117" evidence="1">
    <location>
        <begin position="18"/>
        <end position="448"/>
    </location>
</feature>
<dbReference type="RefSeq" id="WP_140927956.1">
    <property type="nucleotide sequence ID" value="NZ_VFSU01000022.1"/>
</dbReference>
<dbReference type="Proteomes" id="UP000319897">
    <property type="component" value="Unassembled WGS sequence"/>
</dbReference>
<dbReference type="Pfam" id="PF00557">
    <property type="entry name" value="Peptidase_M24"/>
    <property type="match status" value="1"/>
</dbReference>
<protein>
    <submittedName>
        <fullName evidence="3">Aminopeptidase P family protein</fullName>
    </submittedName>
</protein>
<keyword evidence="3" id="KW-0378">Hydrolase</keyword>
<dbReference type="EMBL" id="VFSU01000022">
    <property type="protein sequence ID" value="TPE61584.1"/>
    <property type="molecule type" value="Genomic_DNA"/>
</dbReference>
<keyword evidence="3" id="KW-0031">Aminopeptidase</keyword>